<dbReference type="Proteomes" id="UP001626550">
    <property type="component" value="Unassembled WGS sequence"/>
</dbReference>
<reference evidence="10 11" key="1">
    <citation type="submission" date="2024-11" db="EMBL/GenBank/DDBJ databases">
        <title>Adaptive evolution of stress response genes in parasites aligns with host niche diversity.</title>
        <authorList>
            <person name="Hahn C."/>
            <person name="Resl P."/>
        </authorList>
    </citation>
    <scope>NUCLEOTIDE SEQUENCE [LARGE SCALE GENOMIC DNA]</scope>
    <source>
        <strain evidence="10">EGGRZ-B1_66</strain>
        <tissue evidence="10">Body</tissue>
    </source>
</reference>
<evidence type="ECO:0000256" key="1">
    <source>
        <dbReference type="ARBA" id="ARBA00004167"/>
    </source>
</evidence>
<keyword evidence="4" id="KW-0067">ATP-binding</keyword>
<feature type="transmembrane region" description="Helical" evidence="8">
    <location>
        <begin position="222"/>
        <end position="250"/>
    </location>
</feature>
<evidence type="ECO:0000256" key="4">
    <source>
        <dbReference type="ARBA" id="ARBA00022840"/>
    </source>
</evidence>
<dbReference type="InterPro" id="IPR013783">
    <property type="entry name" value="Ig-like_fold"/>
</dbReference>
<keyword evidence="11" id="KW-1185">Reference proteome</keyword>
<dbReference type="PANTHER" id="PTHR46877">
    <property type="entry name" value="EPH RECEPTOR A5"/>
    <property type="match status" value="1"/>
</dbReference>
<evidence type="ECO:0000256" key="3">
    <source>
        <dbReference type="ARBA" id="ARBA00022741"/>
    </source>
</evidence>
<dbReference type="PANTHER" id="PTHR46877:SF14">
    <property type="entry name" value="RECEPTOR PROTEIN-TYROSINE KINASE"/>
    <property type="match status" value="1"/>
</dbReference>
<accession>A0ABD2QJH9</accession>
<dbReference type="GO" id="GO:0016020">
    <property type="term" value="C:membrane"/>
    <property type="evidence" value="ECO:0007669"/>
    <property type="project" value="UniProtKB-SubCell"/>
</dbReference>
<keyword evidence="7" id="KW-0675">Receptor</keyword>
<comment type="subcellular location">
    <subcellularLocation>
        <location evidence="1">Membrane</location>
        <topology evidence="1">Single-pass membrane protein</topology>
    </subcellularLocation>
</comment>
<proteinExistence type="predicted"/>
<name>A0ABD2QJH9_9PLAT</name>
<evidence type="ECO:0000313" key="10">
    <source>
        <dbReference type="EMBL" id="KAL3319669.1"/>
    </source>
</evidence>
<keyword evidence="3" id="KW-0547">Nucleotide-binding</keyword>
<comment type="caution">
    <text evidence="10">The sequence shown here is derived from an EMBL/GenBank/DDBJ whole genome shotgun (WGS) entry which is preliminary data.</text>
</comment>
<evidence type="ECO:0000256" key="8">
    <source>
        <dbReference type="SAM" id="Phobius"/>
    </source>
</evidence>
<evidence type="ECO:0000256" key="5">
    <source>
        <dbReference type="ARBA" id="ARBA00022989"/>
    </source>
</evidence>
<dbReference type="SUPFAM" id="SSF49265">
    <property type="entry name" value="Fibronectin type III"/>
    <property type="match status" value="1"/>
</dbReference>
<dbReference type="PROSITE" id="PS50853">
    <property type="entry name" value="FN3"/>
    <property type="match status" value="1"/>
</dbReference>
<sequence>MTPPQPVANLRVQKVAENYLELTWDLPTRSDSTLTYHITCHPCENDKVSFHPSNLVSSNRVRVEGLQPASEYKFTVYAQNAVSNKAGVSWTRNTDLIASTSEVMVMTIKDIESRWINKETLKLVWDFQVSGDNHEALEPVGYQVCLMSGHGASRADKGLVAPLLSLDFSKVASFTLTRLDSERQYLVQVRAAISGYKYTASGVMQDFTGRGSKQLFSGPGGFALSATINVAVAIVFSLLIMSLLLALIVICSKKFGSSCREKHARKRTIPQGTYDLPRLLTEPQLTCELEPFLSSDIGLFIPTFGPQFEKRNPALFTNLSSP</sequence>
<evidence type="ECO:0000256" key="2">
    <source>
        <dbReference type="ARBA" id="ARBA00022692"/>
    </source>
</evidence>
<evidence type="ECO:0000256" key="7">
    <source>
        <dbReference type="ARBA" id="ARBA00023170"/>
    </source>
</evidence>
<keyword evidence="6 8" id="KW-0472">Membrane</keyword>
<dbReference type="SMART" id="SM00060">
    <property type="entry name" value="FN3"/>
    <property type="match status" value="2"/>
</dbReference>
<dbReference type="EMBL" id="JBJKFK010000112">
    <property type="protein sequence ID" value="KAL3319669.1"/>
    <property type="molecule type" value="Genomic_DNA"/>
</dbReference>
<dbReference type="InterPro" id="IPR036116">
    <property type="entry name" value="FN3_sf"/>
</dbReference>
<organism evidence="10 11">
    <name type="scientific">Cichlidogyrus casuarinus</name>
    <dbReference type="NCBI Taxonomy" id="1844966"/>
    <lineage>
        <taxon>Eukaryota</taxon>
        <taxon>Metazoa</taxon>
        <taxon>Spiralia</taxon>
        <taxon>Lophotrochozoa</taxon>
        <taxon>Platyhelminthes</taxon>
        <taxon>Monogenea</taxon>
        <taxon>Monopisthocotylea</taxon>
        <taxon>Dactylogyridea</taxon>
        <taxon>Ancyrocephalidae</taxon>
        <taxon>Cichlidogyrus</taxon>
    </lineage>
</organism>
<dbReference type="Gene3D" id="2.60.40.10">
    <property type="entry name" value="Immunoglobulins"/>
    <property type="match status" value="1"/>
</dbReference>
<gene>
    <name evidence="10" type="ORF">Ciccas_001657</name>
</gene>
<dbReference type="CDD" id="cd00063">
    <property type="entry name" value="FN3"/>
    <property type="match status" value="1"/>
</dbReference>
<dbReference type="InterPro" id="IPR050449">
    <property type="entry name" value="Ephrin_rcpt_TKs"/>
</dbReference>
<evidence type="ECO:0000256" key="6">
    <source>
        <dbReference type="ARBA" id="ARBA00023136"/>
    </source>
</evidence>
<protein>
    <recommendedName>
        <fullName evidence="9">Fibronectin type-III domain-containing protein</fullName>
    </recommendedName>
</protein>
<evidence type="ECO:0000313" key="11">
    <source>
        <dbReference type="Proteomes" id="UP001626550"/>
    </source>
</evidence>
<feature type="domain" description="Fibronectin type-III" evidence="9">
    <location>
        <begin position="6"/>
        <end position="103"/>
    </location>
</feature>
<keyword evidence="5 8" id="KW-1133">Transmembrane helix</keyword>
<dbReference type="GO" id="GO:0005524">
    <property type="term" value="F:ATP binding"/>
    <property type="evidence" value="ECO:0007669"/>
    <property type="project" value="UniProtKB-KW"/>
</dbReference>
<keyword evidence="2 8" id="KW-0812">Transmembrane</keyword>
<dbReference type="Pfam" id="PF00041">
    <property type="entry name" value="fn3"/>
    <property type="match status" value="1"/>
</dbReference>
<dbReference type="AlphaFoldDB" id="A0ABD2QJH9"/>
<dbReference type="InterPro" id="IPR003961">
    <property type="entry name" value="FN3_dom"/>
</dbReference>
<evidence type="ECO:0000259" key="9">
    <source>
        <dbReference type="PROSITE" id="PS50853"/>
    </source>
</evidence>